<evidence type="ECO:0000313" key="2">
    <source>
        <dbReference type="EMBL" id="GAA1548599.1"/>
    </source>
</evidence>
<keyword evidence="3" id="KW-1185">Reference proteome</keyword>
<evidence type="ECO:0000256" key="1">
    <source>
        <dbReference type="SAM" id="MobiDB-lite"/>
    </source>
</evidence>
<protein>
    <submittedName>
        <fullName evidence="2">Uncharacterized protein</fullName>
    </submittedName>
</protein>
<gene>
    <name evidence="2" type="ORF">GCM10009741_60610</name>
</gene>
<proteinExistence type="predicted"/>
<reference evidence="2 3" key="1">
    <citation type="journal article" date="2019" name="Int. J. Syst. Evol. Microbiol.">
        <title>The Global Catalogue of Microorganisms (GCM) 10K type strain sequencing project: providing services to taxonomists for standard genome sequencing and annotation.</title>
        <authorList>
            <consortium name="The Broad Institute Genomics Platform"/>
            <consortium name="The Broad Institute Genome Sequencing Center for Infectious Disease"/>
            <person name="Wu L."/>
            <person name="Ma J."/>
        </authorList>
    </citation>
    <scope>NUCLEOTIDE SEQUENCE [LARGE SCALE GENOMIC DNA]</scope>
    <source>
        <strain evidence="2 3">JCM 14303</strain>
    </source>
</reference>
<sequence>MGPDAVTGDQRTPVMSPRANGRVSTPSAEVCAVNWKFTGGAFRECLRIPGAPGETYVNRPTVTKRGAPTRKAFTGLTSSIRTVTSDTSPELFHRPPI</sequence>
<organism evidence="2 3">
    <name type="scientific">Kribbella lupini</name>
    <dbReference type="NCBI Taxonomy" id="291602"/>
    <lineage>
        <taxon>Bacteria</taxon>
        <taxon>Bacillati</taxon>
        <taxon>Actinomycetota</taxon>
        <taxon>Actinomycetes</taxon>
        <taxon>Propionibacteriales</taxon>
        <taxon>Kribbellaceae</taxon>
        <taxon>Kribbella</taxon>
    </lineage>
</organism>
<dbReference type="EMBL" id="BAAANC010000003">
    <property type="protein sequence ID" value="GAA1548599.1"/>
    <property type="molecule type" value="Genomic_DNA"/>
</dbReference>
<feature type="region of interest" description="Disordered" evidence="1">
    <location>
        <begin position="1"/>
        <end position="25"/>
    </location>
</feature>
<name>A0ABN2BYB9_9ACTN</name>
<accession>A0ABN2BYB9</accession>
<dbReference type="Proteomes" id="UP001500363">
    <property type="component" value="Unassembled WGS sequence"/>
</dbReference>
<comment type="caution">
    <text evidence="2">The sequence shown here is derived from an EMBL/GenBank/DDBJ whole genome shotgun (WGS) entry which is preliminary data.</text>
</comment>
<evidence type="ECO:0000313" key="3">
    <source>
        <dbReference type="Proteomes" id="UP001500363"/>
    </source>
</evidence>